<dbReference type="GO" id="GO:0016020">
    <property type="term" value="C:membrane"/>
    <property type="evidence" value="ECO:0007669"/>
    <property type="project" value="InterPro"/>
</dbReference>
<proteinExistence type="predicted"/>
<name>A0A3M6V565_POCDA</name>
<dbReference type="PANTHER" id="PTHR23282:SF101">
    <property type="entry name" value="MAM DOMAIN-CONTAINING PROTEIN"/>
    <property type="match status" value="1"/>
</dbReference>
<dbReference type="Proteomes" id="UP000275408">
    <property type="component" value="Unassembled WGS sequence"/>
</dbReference>
<dbReference type="CDD" id="cd06263">
    <property type="entry name" value="MAM"/>
    <property type="match status" value="1"/>
</dbReference>
<dbReference type="InterPro" id="IPR051560">
    <property type="entry name" value="MAM_domain-containing"/>
</dbReference>
<organism evidence="2 3">
    <name type="scientific">Pocillopora damicornis</name>
    <name type="common">Cauliflower coral</name>
    <name type="synonym">Millepora damicornis</name>
    <dbReference type="NCBI Taxonomy" id="46731"/>
    <lineage>
        <taxon>Eukaryota</taxon>
        <taxon>Metazoa</taxon>
        <taxon>Cnidaria</taxon>
        <taxon>Anthozoa</taxon>
        <taxon>Hexacorallia</taxon>
        <taxon>Scleractinia</taxon>
        <taxon>Astrocoeniina</taxon>
        <taxon>Pocilloporidae</taxon>
        <taxon>Pocillopora</taxon>
    </lineage>
</organism>
<dbReference type="PROSITE" id="PS50060">
    <property type="entry name" value="MAM_2"/>
    <property type="match status" value="1"/>
</dbReference>
<dbReference type="InterPro" id="IPR013320">
    <property type="entry name" value="ConA-like_dom_sf"/>
</dbReference>
<sequence>MIDPQFRYYTVRAKNVFNKAQVARDSRNGYILWIGCKFVKNCTFDERTFCSWSNERYNNHFDWVLGQGSSPSSDTGPITDYTENGSYIYIQTLSPRKYDEKARLKSPWLRDPLQITFFYSMYGSTIETLCICHNQWIWSRHGNRSSRDWIKGCVAISYEGTYQMVIEGIAGVTSASSIAVDELIFSENLTCISDGDTTPSELFKGNAALVLLNKKQFGLSSLASRTLVSLLHESNRFLKAKILRTYNNYPVDVSVLNQKELSLNCTKIFFIGRDRVGPMITLEDPSLMDGCKYKANFSFYARNVVQYGEEPEKTV</sequence>
<dbReference type="EMBL" id="RCHS01000085">
    <property type="protein sequence ID" value="RMX61020.1"/>
    <property type="molecule type" value="Genomic_DNA"/>
</dbReference>
<dbReference type="Pfam" id="PF00629">
    <property type="entry name" value="MAM"/>
    <property type="match status" value="1"/>
</dbReference>
<reference evidence="2 3" key="1">
    <citation type="journal article" date="2018" name="Sci. Rep.">
        <title>Comparative analysis of the Pocillopora damicornis genome highlights role of immune system in coral evolution.</title>
        <authorList>
            <person name="Cunning R."/>
            <person name="Bay R.A."/>
            <person name="Gillette P."/>
            <person name="Baker A.C."/>
            <person name="Traylor-Knowles N."/>
        </authorList>
    </citation>
    <scope>NUCLEOTIDE SEQUENCE [LARGE SCALE GENOMIC DNA]</scope>
    <source>
        <strain evidence="2">RSMAS</strain>
        <tissue evidence="2">Whole animal</tissue>
    </source>
</reference>
<comment type="caution">
    <text evidence="2">The sequence shown here is derived from an EMBL/GenBank/DDBJ whole genome shotgun (WGS) entry which is preliminary data.</text>
</comment>
<dbReference type="OrthoDB" id="10020495at2759"/>
<dbReference type="PANTHER" id="PTHR23282">
    <property type="entry name" value="APICAL ENDOSOMAL GLYCOPROTEIN PRECURSOR"/>
    <property type="match status" value="1"/>
</dbReference>
<dbReference type="Gene3D" id="2.60.120.200">
    <property type="match status" value="1"/>
</dbReference>
<feature type="domain" description="MAM" evidence="1">
    <location>
        <begin position="40"/>
        <end position="193"/>
    </location>
</feature>
<evidence type="ECO:0000259" key="1">
    <source>
        <dbReference type="PROSITE" id="PS50060"/>
    </source>
</evidence>
<accession>A0A3M6V565</accession>
<dbReference type="SUPFAM" id="SSF49899">
    <property type="entry name" value="Concanavalin A-like lectins/glucanases"/>
    <property type="match status" value="1"/>
</dbReference>
<protein>
    <recommendedName>
        <fullName evidence="1">MAM domain-containing protein</fullName>
    </recommendedName>
</protein>
<evidence type="ECO:0000313" key="2">
    <source>
        <dbReference type="EMBL" id="RMX61020.1"/>
    </source>
</evidence>
<dbReference type="InterPro" id="IPR000998">
    <property type="entry name" value="MAM_dom"/>
</dbReference>
<gene>
    <name evidence="2" type="ORF">pdam_00007572</name>
</gene>
<dbReference type="SMART" id="SM00137">
    <property type="entry name" value="MAM"/>
    <property type="match status" value="1"/>
</dbReference>
<keyword evidence="3" id="KW-1185">Reference proteome</keyword>
<dbReference type="AlphaFoldDB" id="A0A3M6V565"/>
<evidence type="ECO:0000313" key="3">
    <source>
        <dbReference type="Proteomes" id="UP000275408"/>
    </source>
</evidence>